<protein>
    <recommendedName>
        <fullName evidence="1">Treble clef zinc finger domain-containing protein</fullName>
    </recommendedName>
</protein>
<gene>
    <name evidence="2" type="ORF">RS82_02848</name>
</gene>
<dbReference type="Pfam" id="PF14311">
    <property type="entry name" value="DUF4379"/>
    <property type="match status" value="1"/>
</dbReference>
<evidence type="ECO:0000313" key="2">
    <source>
        <dbReference type="EMBL" id="KJL41618.1"/>
    </source>
</evidence>
<evidence type="ECO:0000259" key="1">
    <source>
        <dbReference type="Pfam" id="PF14311"/>
    </source>
</evidence>
<reference evidence="2 3" key="1">
    <citation type="submission" date="2015-02" db="EMBL/GenBank/DDBJ databases">
        <title>Draft genome sequences of ten Microbacterium spp. with emphasis on heavy metal contaminated environments.</title>
        <authorList>
            <person name="Corretto E."/>
        </authorList>
    </citation>
    <scope>NUCLEOTIDE SEQUENCE [LARGE SCALE GENOMIC DNA]</scope>
    <source>
        <strain evidence="2 3">DSM 8608</strain>
    </source>
</reference>
<sequence length="276" mass="31153">MPERVELWWARRQFSKGVDVPYPVGTYRMQWAAYPALIRQYHPDLNAGITLTQVPPAADVLLLWQCEAGHTFAATPSEQRERPGRERRRSAWCPECSAVAKPPRIVARSPTAERAPRRKPLRTLCAKTPDLPVGEPFVSVCAPKPASAVEARMRADVFAMLAVTPGFTAIRTPRPFFDHLEVWPDILLPELRVALEYDTVGKHGLEHVGKREEADRRKDRAVRAAGWEVVRVRTGKLERLGPHDVVMSAWTTRSREALLDALRGIRGALFVDAYLR</sequence>
<dbReference type="OrthoDB" id="5111079at2"/>
<name>A0A0M2HBZ1_MICTR</name>
<dbReference type="PATRIC" id="fig|69370.6.peg.2894"/>
<dbReference type="RefSeq" id="WP_045300451.1">
    <property type="nucleotide sequence ID" value="NZ_JYJA01000037.1"/>
</dbReference>
<feature type="domain" description="Treble clef zinc finger" evidence="1">
    <location>
        <begin position="37"/>
        <end position="97"/>
    </location>
</feature>
<dbReference type="AlphaFoldDB" id="A0A0M2HBZ1"/>
<dbReference type="InterPro" id="IPR025487">
    <property type="entry name" value="DUF4379"/>
</dbReference>
<keyword evidence="3" id="KW-1185">Reference proteome</keyword>
<organism evidence="2 3">
    <name type="scientific">Microbacterium trichothecenolyticum</name>
    <name type="common">Aureobacterium trichothecenolyticum</name>
    <dbReference type="NCBI Taxonomy" id="69370"/>
    <lineage>
        <taxon>Bacteria</taxon>
        <taxon>Bacillati</taxon>
        <taxon>Actinomycetota</taxon>
        <taxon>Actinomycetes</taxon>
        <taxon>Micrococcales</taxon>
        <taxon>Microbacteriaceae</taxon>
        <taxon>Microbacterium</taxon>
    </lineage>
</organism>
<evidence type="ECO:0000313" key="3">
    <source>
        <dbReference type="Proteomes" id="UP000034098"/>
    </source>
</evidence>
<dbReference type="Proteomes" id="UP000034098">
    <property type="component" value="Unassembled WGS sequence"/>
</dbReference>
<accession>A0A0M2HBZ1</accession>
<comment type="caution">
    <text evidence="2">The sequence shown here is derived from an EMBL/GenBank/DDBJ whole genome shotgun (WGS) entry which is preliminary data.</text>
</comment>
<dbReference type="EMBL" id="JYJA01000037">
    <property type="protein sequence ID" value="KJL41618.1"/>
    <property type="molecule type" value="Genomic_DNA"/>
</dbReference>
<proteinExistence type="predicted"/>